<evidence type="ECO:0000256" key="7">
    <source>
        <dbReference type="ARBA" id="ARBA00023136"/>
    </source>
</evidence>
<dbReference type="InterPro" id="IPR004776">
    <property type="entry name" value="Mem_transp_PIN-like"/>
</dbReference>
<keyword evidence="7 8" id="KW-0472">Membrane</keyword>
<proteinExistence type="inferred from homology"/>
<feature type="transmembrane region" description="Helical" evidence="8">
    <location>
        <begin position="97"/>
        <end position="114"/>
    </location>
</feature>
<organism evidence="9 10">
    <name type="scientific">Oceanibacterium hippocampi</name>
    <dbReference type="NCBI Taxonomy" id="745714"/>
    <lineage>
        <taxon>Bacteria</taxon>
        <taxon>Pseudomonadati</taxon>
        <taxon>Pseudomonadota</taxon>
        <taxon>Alphaproteobacteria</taxon>
        <taxon>Sneathiellales</taxon>
        <taxon>Sneathiellaceae</taxon>
        <taxon>Oceanibacterium</taxon>
    </lineage>
</organism>
<keyword evidence="6 8" id="KW-1133">Transmembrane helix</keyword>
<dbReference type="EMBL" id="FWFR01000001">
    <property type="protein sequence ID" value="SLN32636.1"/>
    <property type="molecule type" value="Genomic_DNA"/>
</dbReference>
<dbReference type="InterPro" id="IPR038770">
    <property type="entry name" value="Na+/solute_symporter_sf"/>
</dbReference>
<dbReference type="InParanoid" id="A0A1Y5S8Q2"/>
<dbReference type="OrthoDB" id="3238001at2"/>
<feature type="transmembrane region" description="Helical" evidence="8">
    <location>
        <begin position="240"/>
        <end position="259"/>
    </location>
</feature>
<evidence type="ECO:0000256" key="5">
    <source>
        <dbReference type="ARBA" id="ARBA00022692"/>
    </source>
</evidence>
<keyword evidence="5 8" id="KW-0812">Transmembrane</keyword>
<dbReference type="GO" id="GO:0055085">
    <property type="term" value="P:transmembrane transport"/>
    <property type="evidence" value="ECO:0007669"/>
    <property type="project" value="InterPro"/>
</dbReference>
<keyword evidence="4" id="KW-1003">Cell membrane</keyword>
<accession>A0A1Y5S8Q2</accession>
<feature type="transmembrane region" description="Helical" evidence="8">
    <location>
        <begin position="35"/>
        <end position="54"/>
    </location>
</feature>
<dbReference type="Pfam" id="PF03547">
    <property type="entry name" value="Mem_trans"/>
    <property type="match status" value="2"/>
</dbReference>
<evidence type="ECO:0000256" key="4">
    <source>
        <dbReference type="ARBA" id="ARBA00022475"/>
    </source>
</evidence>
<evidence type="ECO:0000313" key="9">
    <source>
        <dbReference type="EMBL" id="SLN32636.1"/>
    </source>
</evidence>
<feature type="transmembrane region" description="Helical" evidence="8">
    <location>
        <begin position="211"/>
        <end position="234"/>
    </location>
</feature>
<keyword evidence="10" id="KW-1185">Reference proteome</keyword>
<feature type="transmembrane region" description="Helical" evidence="8">
    <location>
        <begin position="153"/>
        <end position="170"/>
    </location>
</feature>
<name>A0A1Y5S8Q2_9PROT</name>
<feature type="transmembrane region" description="Helical" evidence="8">
    <location>
        <begin position="271"/>
        <end position="290"/>
    </location>
</feature>
<dbReference type="AlphaFoldDB" id="A0A1Y5S8Q2"/>
<dbReference type="RefSeq" id="WP_085882462.1">
    <property type="nucleotide sequence ID" value="NZ_FWFR01000001.1"/>
</dbReference>
<feature type="transmembrane region" description="Helical" evidence="8">
    <location>
        <begin position="120"/>
        <end position="141"/>
    </location>
</feature>
<sequence>MLGTLFAIIAPVFVTAGIGYVWARQERPFHAETITSLVTTIGTPCLVFSTLTGLELNPGLVFEIALAAVLAMAVFITIGTVVLRLTGQNLPSFLPSLMFSNCGNVGLPLCLFAFGEEGLALAIGYFATSAILQFTVGIGLASGSMSPRQILKTPMIYAVLLGAAAMYFRIDVPQWLQNCVALLGQLTIPLMLMALGVSLAKLRLNSLRATFLLSCLRLVMGFLVGWGISALFGLEGAARGVVIVQSSMPVAVFNYLFALRYGRQHEAVASLVLMSTAISFATLPLLLLFVL</sequence>
<evidence type="ECO:0000256" key="1">
    <source>
        <dbReference type="ARBA" id="ARBA00004651"/>
    </source>
</evidence>
<feature type="transmembrane region" description="Helical" evidence="8">
    <location>
        <begin position="6"/>
        <end position="23"/>
    </location>
</feature>
<dbReference type="Proteomes" id="UP000193200">
    <property type="component" value="Unassembled WGS sequence"/>
</dbReference>
<evidence type="ECO:0000256" key="3">
    <source>
        <dbReference type="ARBA" id="ARBA00022448"/>
    </source>
</evidence>
<dbReference type="PANTHER" id="PTHR36838">
    <property type="entry name" value="AUXIN EFFLUX CARRIER FAMILY PROTEIN"/>
    <property type="match status" value="1"/>
</dbReference>
<protein>
    <submittedName>
        <fullName evidence="9">Membrane transport protein</fullName>
    </submittedName>
</protein>
<dbReference type="Gene3D" id="1.20.1530.20">
    <property type="match status" value="1"/>
</dbReference>
<evidence type="ECO:0000256" key="2">
    <source>
        <dbReference type="ARBA" id="ARBA00010145"/>
    </source>
</evidence>
<comment type="similarity">
    <text evidence="2">Belongs to the auxin efflux carrier (TC 2.A.69) family.</text>
</comment>
<feature type="transmembrane region" description="Helical" evidence="8">
    <location>
        <begin position="60"/>
        <end position="85"/>
    </location>
</feature>
<reference evidence="9 10" key="1">
    <citation type="submission" date="2017-03" db="EMBL/GenBank/DDBJ databases">
        <authorList>
            <person name="Afonso C.L."/>
            <person name="Miller P.J."/>
            <person name="Scott M.A."/>
            <person name="Spackman E."/>
            <person name="Goraichik I."/>
            <person name="Dimitrov K.M."/>
            <person name="Suarez D.L."/>
            <person name="Swayne D.E."/>
        </authorList>
    </citation>
    <scope>NUCLEOTIDE SEQUENCE [LARGE SCALE GENOMIC DNA]</scope>
    <source>
        <strain evidence="9 10">CECT 7691</strain>
    </source>
</reference>
<feature type="transmembrane region" description="Helical" evidence="8">
    <location>
        <begin position="182"/>
        <end position="199"/>
    </location>
</feature>
<dbReference type="GO" id="GO:0005886">
    <property type="term" value="C:plasma membrane"/>
    <property type="evidence" value="ECO:0007669"/>
    <property type="project" value="UniProtKB-SubCell"/>
</dbReference>
<evidence type="ECO:0000313" key="10">
    <source>
        <dbReference type="Proteomes" id="UP000193200"/>
    </source>
</evidence>
<keyword evidence="3" id="KW-0813">Transport</keyword>
<evidence type="ECO:0000256" key="8">
    <source>
        <dbReference type="SAM" id="Phobius"/>
    </source>
</evidence>
<evidence type="ECO:0000256" key="6">
    <source>
        <dbReference type="ARBA" id="ARBA00022989"/>
    </source>
</evidence>
<gene>
    <name evidence="9" type="ORF">OCH7691_01219</name>
</gene>
<dbReference type="PANTHER" id="PTHR36838:SF1">
    <property type="entry name" value="SLR1864 PROTEIN"/>
    <property type="match status" value="1"/>
</dbReference>
<comment type="subcellular location">
    <subcellularLocation>
        <location evidence="1">Cell membrane</location>
        <topology evidence="1">Multi-pass membrane protein</topology>
    </subcellularLocation>
</comment>